<feature type="transmembrane region" description="Helical" evidence="5">
    <location>
        <begin position="105"/>
        <end position="124"/>
    </location>
</feature>
<dbReference type="EMBL" id="JBHSDH010000005">
    <property type="protein sequence ID" value="MFC4290816.1"/>
    <property type="molecule type" value="Genomic_DNA"/>
</dbReference>
<feature type="transmembrane region" description="Helical" evidence="5">
    <location>
        <begin position="131"/>
        <end position="149"/>
    </location>
</feature>
<comment type="subcellular location">
    <subcellularLocation>
        <location evidence="1">Membrane</location>
        <topology evidence="1">Multi-pass membrane protein</topology>
    </subcellularLocation>
</comment>
<accession>A0ABV8RF00</accession>
<dbReference type="PANTHER" id="PTHR43731:SF9">
    <property type="entry name" value="SLR1461 PROTEIN"/>
    <property type="match status" value="1"/>
</dbReference>
<dbReference type="GO" id="GO:0006508">
    <property type="term" value="P:proteolysis"/>
    <property type="evidence" value="ECO:0007669"/>
    <property type="project" value="UniProtKB-KW"/>
</dbReference>
<evidence type="ECO:0000259" key="6">
    <source>
        <dbReference type="Pfam" id="PF01694"/>
    </source>
</evidence>
<evidence type="ECO:0000256" key="1">
    <source>
        <dbReference type="ARBA" id="ARBA00004141"/>
    </source>
</evidence>
<evidence type="ECO:0000256" key="3">
    <source>
        <dbReference type="ARBA" id="ARBA00022989"/>
    </source>
</evidence>
<feature type="transmembrane region" description="Helical" evidence="5">
    <location>
        <begin position="55"/>
        <end position="75"/>
    </location>
</feature>
<dbReference type="InterPro" id="IPR050925">
    <property type="entry name" value="Rhomboid_protease_S54"/>
</dbReference>
<feature type="transmembrane region" description="Helical" evidence="5">
    <location>
        <begin position="155"/>
        <end position="175"/>
    </location>
</feature>
<feature type="transmembrane region" description="Helical" evidence="5">
    <location>
        <begin position="80"/>
        <end position="99"/>
    </location>
</feature>
<reference evidence="8" key="1">
    <citation type="journal article" date="2019" name="Int. J. Syst. Evol. Microbiol.">
        <title>The Global Catalogue of Microorganisms (GCM) 10K type strain sequencing project: providing services to taxonomists for standard genome sequencing and annotation.</title>
        <authorList>
            <consortium name="The Broad Institute Genomics Platform"/>
            <consortium name="The Broad Institute Genome Sequencing Center for Infectious Disease"/>
            <person name="Wu L."/>
            <person name="Ma J."/>
        </authorList>
    </citation>
    <scope>NUCLEOTIDE SEQUENCE [LARGE SCALE GENOMIC DNA]</scope>
    <source>
        <strain evidence="8">CECT 8531</strain>
    </source>
</reference>
<keyword evidence="7" id="KW-0378">Hydrolase</keyword>
<evidence type="ECO:0000256" key="2">
    <source>
        <dbReference type="ARBA" id="ARBA00022692"/>
    </source>
</evidence>
<dbReference type="InterPro" id="IPR022764">
    <property type="entry name" value="Peptidase_S54_rhomboid_dom"/>
</dbReference>
<proteinExistence type="predicted"/>
<evidence type="ECO:0000256" key="5">
    <source>
        <dbReference type="SAM" id="Phobius"/>
    </source>
</evidence>
<keyword evidence="4 5" id="KW-0472">Membrane</keyword>
<dbReference type="GO" id="GO:0008233">
    <property type="term" value="F:peptidase activity"/>
    <property type="evidence" value="ECO:0007669"/>
    <property type="project" value="UniProtKB-KW"/>
</dbReference>
<dbReference type="SUPFAM" id="SSF144091">
    <property type="entry name" value="Rhomboid-like"/>
    <property type="match status" value="1"/>
</dbReference>
<name>A0ABV8RF00_9SPHN</name>
<dbReference type="InterPro" id="IPR035952">
    <property type="entry name" value="Rhomboid-like_sf"/>
</dbReference>
<protein>
    <submittedName>
        <fullName evidence="7">Rhomboid family intramembrane serine protease</fullName>
        <ecNumber evidence="7">3.4.21.-</ecNumber>
    </submittedName>
</protein>
<dbReference type="PANTHER" id="PTHR43731">
    <property type="entry name" value="RHOMBOID PROTEASE"/>
    <property type="match status" value="1"/>
</dbReference>
<gene>
    <name evidence="7" type="ORF">ACFOWX_00100</name>
</gene>
<sequence length="198" mass="21623">MIKRLAPIFVICLIMAGVHIVNMLSGGSLSAFGVHPRELSSIPAIAAAPWLHGDVMHLVNNLIVFAVLGSVCMVYGLRHFIVASLQIIAISGLCVWLFGRDGLHLGASGWIFGLWALIIAMAWFERSIRNIAIAIIIIALYGTMIFGLLPTDRFISFEAHIFGALGGVFAAWRLTKAPDLQLAVKPARSRETDLKFWS</sequence>
<keyword evidence="8" id="KW-1185">Reference proteome</keyword>
<feature type="domain" description="Peptidase S54 rhomboid" evidence="6">
    <location>
        <begin position="47"/>
        <end position="175"/>
    </location>
</feature>
<dbReference type="EC" id="3.4.21.-" evidence="7"/>
<evidence type="ECO:0000313" key="7">
    <source>
        <dbReference type="EMBL" id="MFC4290816.1"/>
    </source>
</evidence>
<dbReference type="Gene3D" id="1.20.1540.10">
    <property type="entry name" value="Rhomboid-like"/>
    <property type="match status" value="1"/>
</dbReference>
<keyword evidence="7" id="KW-0645">Protease</keyword>
<comment type="caution">
    <text evidence="7">The sequence shown here is derived from an EMBL/GenBank/DDBJ whole genome shotgun (WGS) entry which is preliminary data.</text>
</comment>
<organism evidence="7 8">
    <name type="scientific">Sphingorhabdus arenilitoris</name>
    <dbReference type="NCBI Taxonomy" id="1490041"/>
    <lineage>
        <taxon>Bacteria</taxon>
        <taxon>Pseudomonadati</taxon>
        <taxon>Pseudomonadota</taxon>
        <taxon>Alphaproteobacteria</taxon>
        <taxon>Sphingomonadales</taxon>
        <taxon>Sphingomonadaceae</taxon>
        <taxon>Sphingorhabdus</taxon>
    </lineage>
</organism>
<keyword evidence="3 5" id="KW-1133">Transmembrane helix</keyword>
<evidence type="ECO:0000256" key="4">
    <source>
        <dbReference type="ARBA" id="ARBA00023136"/>
    </source>
</evidence>
<dbReference type="Proteomes" id="UP001595887">
    <property type="component" value="Unassembled WGS sequence"/>
</dbReference>
<keyword evidence="2 5" id="KW-0812">Transmembrane</keyword>
<dbReference type="Pfam" id="PF01694">
    <property type="entry name" value="Rhomboid"/>
    <property type="match status" value="1"/>
</dbReference>
<evidence type="ECO:0000313" key="8">
    <source>
        <dbReference type="Proteomes" id="UP001595887"/>
    </source>
</evidence>
<dbReference type="RefSeq" id="WP_381420418.1">
    <property type="nucleotide sequence ID" value="NZ_JBHSDH010000005.1"/>
</dbReference>